<dbReference type="Gene3D" id="1.25.10.10">
    <property type="entry name" value="Leucine-rich Repeat Variant"/>
    <property type="match status" value="1"/>
</dbReference>
<evidence type="ECO:0000256" key="3">
    <source>
        <dbReference type="ARBA" id="ARBA00022737"/>
    </source>
</evidence>
<feature type="compositionally biased region" description="Polar residues" evidence="6">
    <location>
        <begin position="12"/>
        <end position="24"/>
    </location>
</feature>
<feature type="compositionally biased region" description="Basic and acidic residues" evidence="6">
    <location>
        <begin position="37"/>
        <end position="46"/>
    </location>
</feature>
<evidence type="ECO:0000259" key="7">
    <source>
        <dbReference type="SMART" id="SM01156"/>
    </source>
</evidence>
<reference evidence="8" key="1">
    <citation type="submission" date="2021-01" db="EMBL/GenBank/DDBJ databases">
        <authorList>
            <person name="Corre E."/>
            <person name="Pelletier E."/>
            <person name="Niang G."/>
            <person name="Scheremetjew M."/>
            <person name="Finn R."/>
            <person name="Kale V."/>
            <person name="Holt S."/>
            <person name="Cochrane G."/>
            <person name="Meng A."/>
            <person name="Brown T."/>
            <person name="Cohen L."/>
        </authorList>
    </citation>
    <scope>NUCLEOTIDE SEQUENCE</scope>
    <source>
        <strain evidence="8">CCMP2058</strain>
    </source>
</reference>
<feature type="domain" description="Beta-catenin-like protein 1 N-terminal" evidence="7">
    <location>
        <begin position="43"/>
        <end position="148"/>
    </location>
</feature>
<dbReference type="FunFam" id="1.25.10.10:FF:001136">
    <property type="entry name" value="Beta-catenin-like protein 1"/>
    <property type="match status" value="1"/>
</dbReference>
<dbReference type="SUPFAM" id="SSF48371">
    <property type="entry name" value="ARM repeat"/>
    <property type="match status" value="1"/>
</dbReference>
<proteinExistence type="predicted"/>
<dbReference type="InterPro" id="IPR039678">
    <property type="entry name" value="CTNNBL1"/>
</dbReference>
<evidence type="ECO:0000256" key="4">
    <source>
        <dbReference type="ARBA" id="ARBA00023054"/>
    </source>
</evidence>
<feature type="compositionally biased region" description="Basic and acidic residues" evidence="6">
    <location>
        <begin position="1"/>
        <end position="11"/>
    </location>
</feature>
<evidence type="ECO:0000256" key="2">
    <source>
        <dbReference type="ARBA" id="ARBA00022553"/>
    </source>
</evidence>
<organism evidence="8">
    <name type="scientific">Amorphochlora amoebiformis</name>
    <dbReference type="NCBI Taxonomy" id="1561963"/>
    <lineage>
        <taxon>Eukaryota</taxon>
        <taxon>Sar</taxon>
        <taxon>Rhizaria</taxon>
        <taxon>Cercozoa</taxon>
        <taxon>Chlorarachniophyceae</taxon>
        <taxon>Amorphochlora</taxon>
    </lineage>
</organism>
<dbReference type="AlphaFoldDB" id="A0A7S0DS40"/>
<dbReference type="PANTHER" id="PTHR14978:SF0">
    <property type="entry name" value="BETA-CATENIN-LIKE PROTEIN 1"/>
    <property type="match status" value="1"/>
</dbReference>
<comment type="subcellular location">
    <subcellularLocation>
        <location evidence="1">Nucleus</location>
    </subcellularLocation>
</comment>
<feature type="region of interest" description="Disordered" evidence="6">
    <location>
        <begin position="542"/>
        <end position="597"/>
    </location>
</feature>
<dbReference type="InterPro" id="IPR016024">
    <property type="entry name" value="ARM-type_fold"/>
</dbReference>
<dbReference type="PANTHER" id="PTHR14978">
    <property type="entry name" value="BETA-CATENIN-LIKE PROTEIN 1 NUCLEAR ASSOCIATED PROTEIN"/>
    <property type="match status" value="1"/>
</dbReference>
<dbReference type="GO" id="GO:0010467">
    <property type="term" value="P:gene expression"/>
    <property type="evidence" value="ECO:0007669"/>
    <property type="project" value="UniProtKB-ARBA"/>
</dbReference>
<keyword evidence="2" id="KW-0597">Phosphoprotein</keyword>
<dbReference type="SMART" id="SM01156">
    <property type="entry name" value="DUF1716"/>
    <property type="match status" value="1"/>
</dbReference>
<dbReference type="InterPro" id="IPR013180">
    <property type="entry name" value="CTNNBL1_N"/>
</dbReference>
<accession>A0A7S0DS40</accession>
<feature type="compositionally biased region" description="Pro residues" evidence="6">
    <location>
        <begin position="569"/>
        <end position="580"/>
    </location>
</feature>
<feature type="compositionally biased region" description="Basic and acidic residues" evidence="6">
    <location>
        <begin position="542"/>
        <end position="552"/>
    </location>
</feature>
<evidence type="ECO:0000256" key="5">
    <source>
        <dbReference type="ARBA" id="ARBA00023242"/>
    </source>
</evidence>
<feature type="compositionally biased region" description="Acidic residues" evidence="6">
    <location>
        <begin position="587"/>
        <end position="597"/>
    </location>
</feature>
<protein>
    <recommendedName>
        <fullName evidence="7">Beta-catenin-like protein 1 N-terminal domain-containing protein</fullName>
    </recommendedName>
</protein>
<name>A0A7S0DS40_9EUKA</name>
<gene>
    <name evidence="8" type="ORF">LAMO00422_LOCUS21871</name>
</gene>
<sequence length="597" mass="67865">MNIDKILKDAKQSYQAHGGSTTTVGGKRKREDDDDNDKPSMDGEGKQAKIMKMLEEADEIEELDAARLRMLVQNFSKAIEKNVERRMKFADEPAKFMDSEVKVHTLLQELHGVAAAPELFPDFVRLKAVEPMLTLISHENTDISIEVVDLLKELTEPDMVSEEGQNAEILLDELVKHRMIRLLVANLDRFDETQEEDKQAVHNTLGIFENLMEYAPEVAAIKLSTETKIMDWLLKRLRRGKFDENQLYSSEILSMILISTPRASKSLADLGGLKKLVRAVAAYRKRDPTSLDEVEFVENLFNGICSTLSEKKNQLAFAAADGLQLMVTMIRKKRYTQAAALKVLNYAITESKSSCEKLIDAQGLKAVFKAFMGRGKVTKKMRKELEATEEHILHCIVQLFIHLSDIRYLRLLNKFQENGYEKIERLIELHEKYFQRLEDSEMAWKKSHPNQTEDEDERYVRRLDSGLFCLQLCAFIIALITTAGDEGIRERVIQLLNQQDSSLKVVRESLEEYAHNFSTDKRGKKMKQILENIIIILKGGENKPEGLTDIKEGSPSQSKNPEPDDDEAPPAPPPPPPPQQGKPDREEGGDELDEGDL</sequence>
<dbReference type="GO" id="GO:0005681">
    <property type="term" value="C:spliceosomal complex"/>
    <property type="evidence" value="ECO:0007669"/>
    <property type="project" value="TreeGrafter"/>
</dbReference>
<keyword evidence="4" id="KW-0175">Coiled coil</keyword>
<dbReference type="EMBL" id="HBEM01032046">
    <property type="protein sequence ID" value="CAD8462911.1"/>
    <property type="molecule type" value="Transcribed_RNA"/>
</dbReference>
<dbReference type="InterPro" id="IPR011989">
    <property type="entry name" value="ARM-like"/>
</dbReference>
<feature type="region of interest" description="Disordered" evidence="6">
    <location>
        <begin position="1"/>
        <end position="46"/>
    </location>
</feature>
<evidence type="ECO:0000256" key="6">
    <source>
        <dbReference type="SAM" id="MobiDB-lite"/>
    </source>
</evidence>
<keyword evidence="3" id="KW-0677">Repeat</keyword>
<dbReference type="Pfam" id="PF08216">
    <property type="entry name" value="CTNNBL"/>
    <property type="match status" value="1"/>
</dbReference>
<evidence type="ECO:0000256" key="1">
    <source>
        <dbReference type="ARBA" id="ARBA00004123"/>
    </source>
</evidence>
<keyword evidence="5" id="KW-0539">Nucleus</keyword>
<evidence type="ECO:0000313" key="8">
    <source>
        <dbReference type="EMBL" id="CAD8462911.1"/>
    </source>
</evidence>